<reference evidence="2 3" key="1">
    <citation type="submission" date="2022-05" db="EMBL/GenBank/DDBJ databases">
        <authorList>
            <person name="Park J.-S."/>
        </authorList>
    </citation>
    <scope>NUCLEOTIDE SEQUENCE [LARGE SCALE GENOMIC DNA]</scope>
    <source>
        <strain evidence="2 3">2012CJ34-2</strain>
    </source>
</reference>
<dbReference type="PROSITE" id="PS50801">
    <property type="entry name" value="STAS"/>
    <property type="match status" value="1"/>
</dbReference>
<dbReference type="InterPro" id="IPR002645">
    <property type="entry name" value="STAS_dom"/>
</dbReference>
<dbReference type="CDD" id="cd07043">
    <property type="entry name" value="STAS_anti-anti-sigma_factors"/>
    <property type="match status" value="1"/>
</dbReference>
<evidence type="ECO:0000313" key="2">
    <source>
        <dbReference type="EMBL" id="MCL6268883.1"/>
    </source>
</evidence>
<name>A0ABT0PC68_9GAMM</name>
<dbReference type="SUPFAM" id="SSF52091">
    <property type="entry name" value="SpoIIaa-like"/>
    <property type="match status" value="1"/>
</dbReference>
<protein>
    <submittedName>
        <fullName evidence="2">STAS domain-containing protein</fullName>
    </submittedName>
</protein>
<keyword evidence="3" id="KW-1185">Reference proteome</keyword>
<feature type="domain" description="STAS" evidence="1">
    <location>
        <begin position="13"/>
        <end position="106"/>
    </location>
</feature>
<sequence>MTAGLSPVKPGRFVLSGDVDVWNTPVLVEQGWQLLVSQEEKELVIDMSAIGQADSSALAMLLSWLRRAKGRQMRLSFCGFSQDLMALAKVCDIESMLPIIPSENLG</sequence>
<dbReference type="Proteomes" id="UP001203338">
    <property type="component" value="Unassembled WGS sequence"/>
</dbReference>
<evidence type="ECO:0000259" key="1">
    <source>
        <dbReference type="PROSITE" id="PS50801"/>
    </source>
</evidence>
<gene>
    <name evidence="2" type="ORF">M3P05_02820</name>
</gene>
<organism evidence="2 3">
    <name type="scientific">Parendozoicomonas callyspongiae</name>
    <dbReference type="NCBI Taxonomy" id="2942213"/>
    <lineage>
        <taxon>Bacteria</taxon>
        <taxon>Pseudomonadati</taxon>
        <taxon>Pseudomonadota</taxon>
        <taxon>Gammaproteobacteria</taxon>
        <taxon>Oceanospirillales</taxon>
        <taxon>Endozoicomonadaceae</taxon>
        <taxon>Parendozoicomonas</taxon>
    </lineage>
</organism>
<dbReference type="InterPro" id="IPR058548">
    <property type="entry name" value="MlaB-like_STAS"/>
</dbReference>
<dbReference type="Pfam" id="PF13466">
    <property type="entry name" value="STAS_2"/>
    <property type="match status" value="1"/>
</dbReference>
<accession>A0ABT0PC68</accession>
<dbReference type="Gene3D" id="3.30.750.24">
    <property type="entry name" value="STAS domain"/>
    <property type="match status" value="1"/>
</dbReference>
<dbReference type="InterPro" id="IPR036513">
    <property type="entry name" value="STAS_dom_sf"/>
</dbReference>
<comment type="caution">
    <text evidence="2">The sequence shown here is derived from an EMBL/GenBank/DDBJ whole genome shotgun (WGS) entry which is preliminary data.</text>
</comment>
<proteinExistence type="predicted"/>
<evidence type="ECO:0000313" key="3">
    <source>
        <dbReference type="Proteomes" id="UP001203338"/>
    </source>
</evidence>
<dbReference type="RefSeq" id="WP_249697718.1">
    <property type="nucleotide sequence ID" value="NZ_JAMFLX010000003.1"/>
</dbReference>
<dbReference type="EMBL" id="JAMFLX010000003">
    <property type="protein sequence ID" value="MCL6268883.1"/>
    <property type="molecule type" value="Genomic_DNA"/>
</dbReference>